<feature type="transmembrane region" description="Helical" evidence="7">
    <location>
        <begin position="188"/>
        <end position="211"/>
    </location>
</feature>
<keyword evidence="10" id="KW-1185">Reference proteome</keyword>
<dbReference type="EMBL" id="JAYMFH010000023">
    <property type="protein sequence ID" value="MEC4295930.1"/>
    <property type="molecule type" value="Genomic_DNA"/>
</dbReference>
<dbReference type="PANTHER" id="PTHR30176:SF3">
    <property type="entry name" value="FERREDOXIN-TYPE PROTEIN NAPH"/>
    <property type="match status" value="1"/>
</dbReference>
<keyword evidence="5" id="KW-0408">Iron</keyword>
<evidence type="ECO:0000256" key="6">
    <source>
        <dbReference type="ARBA" id="ARBA00023014"/>
    </source>
</evidence>
<evidence type="ECO:0000256" key="3">
    <source>
        <dbReference type="ARBA" id="ARBA00022723"/>
    </source>
</evidence>
<dbReference type="Proteomes" id="UP001343724">
    <property type="component" value="Unassembled WGS sequence"/>
</dbReference>
<evidence type="ECO:0000256" key="1">
    <source>
        <dbReference type="ARBA" id="ARBA00022448"/>
    </source>
</evidence>
<keyword evidence="6" id="KW-0411">Iron-sulfur</keyword>
<accession>A0ABU6J1L6</accession>
<gene>
    <name evidence="9" type="ORF">VJ920_11505</name>
</gene>
<dbReference type="InterPro" id="IPR017900">
    <property type="entry name" value="4Fe4S_Fe_S_CS"/>
</dbReference>
<dbReference type="Gene3D" id="3.30.70.20">
    <property type="match status" value="1"/>
</dbReference>
<evidence type="ECO:0000313" key="9">
    <source>
        <dbReference type="EMBL" id="MEC4295930.1"/>
    </source>
</evidence>
<dbReference type="RefSeq" id="WP_326455207.1">
    <property type="nucleotide sequence ID" value="NZ_JAYMFH010000023.1"/>
</dbReference>
<evidence type="ECO:0000313" key="10">
    <source>
        <dbReference type="Proteomes" id="UP001343724"/>
    </source>
</evidence>
<protein>
    <submittedName>
        <fullName evidence="9">4Fe-4S binding protein</fullName>
    </submittedName>
</protein>
<comment type="caution">
    <text evidence="9">The sequence shown here is derived from an EMBL/GenBank/DDBJ whole genome shotgun (WGS) entry which is preliminary data.</text>
</comment>
<dbReference type="InterPro" id="IPR051684">
    <property type="entry name" value="Electron_Trans/Redox"/>
</dbReference>
<dbReference type="Pfam" id="PF12801">
    <property type="entry name" value="Fer4_5"/>
    <property type="match status" value="2"/>
</dbReference>
<name>A0ABU6J1L6_9ACTN</name>
<feature type="transmembrane region" description="Helical" evidence="7">
    <location>
        <begin position="90"/>
        <end position="113"/>
    </location>
</feature>
<dbReference type="SUPFAM" id="SSF54862">
    <property type="entry name" value="4Fe-4S ferredoxins"/>
    <property type="match status" value="1"/>
</dbReference>
<dbReference type="PANTHER" id="PTHR30176">
    <property type="entry name" value="FERREDOXIN-TYPE PROTEIN NAPH"/>
    <property type="match status" value="1"/>
</dbReference>
<feature type="transmembrane region" description="Helical" evidence="7">
    <location>
        <begin position="218"/>
        <end position="237"/>
    </location>
</feature>
<keyword evidence="7" id="KW-1133">Transmembrane helix</keyword>
<dbReference type="PROSITE" id="PS51379">
    <property type="entry name" value="4FE4S_FER_2"/>
    <property type="match status" value="1"/>
</dbReference>
<keyword evidence="1" id="KW-0813">Transport</keyword>
<dbReference type="InterPro" id="IPR017896">
    <property type="entry name" value="4Fe4S_Fe-S-bd"/>
</dbReference>
<feature type="transmembrane region" description="Helical" evidence="7">
    <location>
        <begin position="34"/>
        <end position="53"/>
    </location>
</feature>
<evidence type="ECO:0000256" key="7">
    <source>
        <dbReference type="SAM" id="Phobius"/>
    </source>
</evidence>
<keyword evidence="7" id="KW-0812">Transmembrane</keyword>
<evidence type="ECO:0000256" key="2">
    <source>
        <dbReference type="ARBA" id="ARBA00022485"/>
    </source>
</evidence>
<sequence length="351" mass="37796">MKETKNAAAVEAASKKDSLKAMDAKLKTRKLRTVVGAVVFVGMAAGLIAGVSMGTLSGFGWDTFSLLCPLGALGTMIATKTMIPRAVVSLLLIAALVLVFGRAFCSWLCPTMLVDRVRDFFRSPRKRRELAEKKNSEIKAISQQEIESLKAAKAGHACGACGKCQPVKHGKVDSRHAVLGGALLSTAIFGFPVFCLVCPVGLTFATVLVIWRAFAHGDATIGLILIPAMLVIELVVLRKWCSNFCPLSALMNLVGRFSRTFVPTINDEKCLETARATSCSKCAEACEADINIRHPEFGLRTMADCTRCRNCVDVCPTKAITMPVFVGKKAGKTVVEIPDPVMDDDLRPSLD</sequence>
<proteinExistence type="predicted"/>
<dbReference type="PROSITE" id="PS00198">
    <property type="entry name" value="4FE4S_FER_1"/>
    <property type="match status" value="1"/>
</dbReference>
<reference evidence="9 10" key="1">
    <citation type="submission" date="2024-01" db="EMBL/GenBank/DDBJ databases">
        <title>novel species in genus Adlercreutzia.</title>
        <authorList>
            <person name="Liu X."/>
        </authorList>
    </citation>
    <scope>NUCLEOTIDE SEQUENCE [LARGE SCALE GENOMIC DNA]</scope>
    <source>
        <strain evidence="9 10">R22</strain>
    </source>
</reference>
<keyword evidence="3" id="KW-0479">Metal-binding</keyword>
<evidence type="ECO:0000259" key="8">
    <source>
        <dbReference type="PROSITE" id="PS51379"/>
    </source>
</evidence>
<keyword evidence="4" id="KW-0249">Electron transport</keyword>
<evidence type="ECO:0000256" key="4">
    <source>
        <dbReference type="ARBA" id="ARBA00022982"/>
    </source>
</evidence>
<evidence type="ECO:0000256" key="5">
    <source>
        <dbReference type="ARBA" id="ARBA00023004"/>
    </source>
</evidence>
<keyword evidence="7" id="KW-0472">Membrane</keyword>
<organism evidence="9 10">
    <name type="scientific">Adlercreutzia shanghongiae</name>
    <dbReference type="NCBI Taxonomy" id="3111773"/>
    <lineage>
        <taxon>Bacteria</taxon>
        <taxon>Bacillati</taxon>
        <taxon>Actinomycetota</taxon>
        <taxon>Coriobacteriia</taxon>
        <taxon>Eggerthellales</taxon>
        <taxon>Eggerthellaceae</taxon>
        <taxon>Adlercreutzia</taxon>
    </lineage>
</organism>
<keyword evidence="2" id="KW-0004">4Fe-4S</keyword>
<feature type="domain" description="4Fe-4S ferredoxin-type" evidence="8">
    <location>
        <begin position="295"/>
        <end position="325"/>
    </location>
</feature>
<dbReference type="Pfam" id="PF00037">
    <property type="entry name" value="Fer4"/>
    <property type="match status" value="1"/>
</dbReference>